<evidence type="ECO:0000313" key="4">
    <source>
        <dbReference type="Proteomes" id="UP000803884"/>
    </source>
</evidence>
<dbReference type="Gene3D" id="3.30.559.10">
    <property type="entry name" value="Chloramphenicol acetyltransferase-like domain"/>
    <property type="match status" value="2"/>
</dbReference>
<dbReference type="EMBL" id="JAAQHG020000028">
    <property type="protein sequence ID" value="KAL1584126.1"/>
    <property type="molecule type" value="Genomic_DNA"/>
</dbReference>
<evidence type="ECO:0000259" key="2">
    <source>
        <dbReference type="Pfam" id="PF22664"/>
    </source>
</evidence>
<dbReference type="InterPro" id="IPR054710">
    <property type="entry name" value="Tri101-like_N"/>
</dbReference>
<proteinExistence type="predicted"/>
<dbReference type="InterPro" id="IPR023213">
    <property type="entry name" value="CAT-like_dom_sf"/>
</dbReference>
<dbReference type="GO" id="GO:0016740">
    <property type="term" value="F:transferase activity"/>
    <property type="evidence" value="ECO:0007669"/>
    <property type="project" value="UniProtKB-KW"/>
</dbReference>
<dbReference type="PANTHER" id="PTHR31896:SF64">
    <property type="entry name" value="TRICHOTHECENE 3-O-ACETYLTRANSFERASE"/>
    <property type="match status" value="1"/>
</dbReference>
<dbReference type="AlphaFoldDB" id="A0AB34KJX3"/>
<dbReference type="InterPro" id="IPR051283">
    <property type="entry name" value="Sec_Metabolite_Acyltrans"/>
</dbReference>
<protein>
    <recommendedName>
        <fullName evidence="2">Trichothecene 3-O-acetyltransferase-like N-terminal domain-containing protein</fullName>
    </recommendedName>
</protein>
<keyword evidence="4" id="KW-1185">Reference proteome</keyword>
<dbReference type="Pfam" id="PF22664">
    <property type="entry name" value="TRI-like_N"/>
    <property type="match status" value="1"/>
</dbReference>
<comment type="caution">
    <text evidence="3">The sequence shown here is derived from an EMBL/GenBank/DDBJ whole genome shotgun (WGS) entry which is preliminary data.</text>
</comment>
<feature type="domain" description="Trichothecene 3-O-acetyltransferase-like N-terminal" evidence="2">
    <location>
        <begin position="17"/>
        <end position="164"/>
    </location>
</feature>
<dbReference type="GeneID" id="96008771"/>
<reference evidence="3 4" key="1">
    <citation type="journal article" date="2020" name="Microbiol. Resour. Announc.">
        <title>Draft Genome Sequence of a Cladosporium Species Isolated from the Mesophotic Ascidian Didemnum maculosum.</title>
        <authorList>
            <person name="Gioti A."/>
            <person name="Siaperas R."/>
            <person name="Nikolaivits E."/>
            <person name="Le Goff G."/>
            <person name="Ouazzani J."/>
            <person name="Kotoulas G."/>
            <person name="Topakas E."/>
        </authorList>
    </citation>
    <scope>NUCLEOTIDE SEQUENCE [LARGE SCALE GENOMIC DNA]</scope>
    <source>
        <strain evidence="3 4">TM138-S3</strain>
    </source>
</reference>
<accession>A0AB34KJX3</accession>
<dbReference type="Proteomes" id="UP000803884">
    <property type="component" value="Unassembled WGS sequence"/>
</dbReference>
<dbReference type="PANTHER" id="PTHR31896">
    <property type="entry name" value="FAMILY REGULATORY PROTEIN, PUTATIVE (AFU_ORTHOLOGUE AFUA_3G14730)-RELATED"/>
    <property type="match status" value="1"/>
</dbReference>
<evidence type="ECO:0000256" key="1">
    <source>
        <dbReference type="ARBA" id="ARBA00022679"/>
    </source>
</evidence>
<name>A0AB34KJX3_9PEZI</name>
<organism evidence="3 4">
    <name type="scientific">Cladosporium halotolerans</name>
    <dbReference type="NCBI Taxonomy" id="1052096"/>
    <lineage>
        <taxon>Eukaryota</taxon>
        <taxon>Fungi</taxon>
        <taxon>Dikarya</taxon>
        <taxon>Ascomycota</taxon>
        <taxon>Pezizomycotina</taxon>
        <taxon>Dothideomycetes</taxon>
        <taxon>Dothideomycetidae</taxon>
        <taxon>Cladosporiales</taxon>
        <taxon>Cladosporiaceae</taxon>
        <taxon>Cladosporium</taxon>
    </lineage>
</organism>
<sequence length="290" mass="32099">MIERLDVFGGSPRLFKLYTQLCFCFALKQSDFVTRNLVVEHIKNGLARLADRVPWVSGEVIQDEHGSFSMVESGRWPSVIVKDLEDELPGFDHYGRSAFPFALLDEDLIAPCKTLPRDFDKPAPVLTLQLNSIKGGLLLVINGQHNCMDMRGQSQIIYLLAKACRGDFLTDDEVTSACLPRQSVIPLLTEHQVPSVGIPPKQPCGPPAASPSEKAIWTYFLFSSEAMSSLKAAAGEANTTPFISTNDVLSALVWQSVTRARTHRLHGATEKHSTFERQVDVRKHLGIPEA</sequence>
<keyword evidence="1" id="KW-0808">Transferase</keyword>
<gene>
    <name evidence="3" type="ORF">WHR41_07328</name>
</gene>
<evidence type="ECO:0000313" key="3">
    <source>
        <dbReference type="EMBL" id="KAL1584126.1"/>
    </source>
</evidence>
<dbReference type="RefSeq" id="XP_069227232.1">
    <property type="nucleotide sequence ID" value="XM_069375933.1"/>
</dbReference>